<dbReference type="Proteomes" id="UP000823633">
    <property type="component" value="Unassembled WGS sequence"/>
</dbReference>
<evidence type="ECO:0000256" key="1">
    <source>
        <dbReference type="SAM" id="Phobius"/>
    </source>
</evidence>
<keyword evidence="1" id="KW-0472">Membrane</keyword>
<dbReference type="AlphaFoldDB" id="A0A9D9E9F7"/>
<sequence>MTGIIELLIVFGSVIAIVAVACYFGYREEELKVRLRMKEMEEGFPPGTYSKISKKDLKRARKMAGNSQWTASEQEAFRRHSEESEREMLMQGIKDLKSRIDNIDTIMKDKKGEEK</sequence>
<reference evidence="2" key="2">
    <citation type="journal article" date="2021" name="PeerJ">
        <title>Extensive microbial diversity within the chicken gut microbiome revealed by metagenomics and culture.</title>
        <authorList>
            <person name="Gilroy R."/>
            <person name="Ravi A."/>
            <person name="Getino M."/>
            <person name="Pursley I."/>
            <person name="Horton D.L."/>
            <person name="Alikhan N.F."/>
            <person name="Baker D."/>
            <person name="Gharbi K."/>
            <person name="Hall N."/>
            <person name="Watson M."/>
            <person name="Adriaenssens E.M."/>
            <person name="Foster-Nyarko E."/>
            <person name="Jarju S."/>
            <person name="Secka A."/>
            <person name="Antonio M."/>
            <person name="Oren A."/>
            <person name="Chaudhuri R.R."/>
            <person name="La Ragione R."/>
            <person name="Hildebrand F."/>
            <person name="Pallen M.J."/>
        </authorList>
    </citation>
    <scope>NUCLEOTIDE SEQUENCE</scope>
    <source>
        <strain evidence="2">11167</strain>
    </source>
</reference>
<proteinExistence type="predicted"/>
<keyword evidence="1" id="KW-1133">Transmembrane helix</keyword>
<organism evidence="2 3">
    <name type="scientific">Candidatus Aphodenecus pullistercoris</name>
    <dbReference type="NCBI Taxonomy" id="2840669"/>
    <lineage>
        <taxon>Bacteria</taxon>
        <taxon>Pseudomonadati</taxon>
        <taxon>Spirochaetota</taxon>
        <taxon>Spirochaetia</taxon>
        <taxon>Spirochaetales</taxon>
        <taxon>Candidatus Aphodenecus</taxon>
    </lineage>
</organism>
<keyword evidence="1" id="KW-0812">Transmembrane</keyword>
<evidence type="ECO:0000313" key="3">
    <source>
        <dbReference type="Proteomes" id="UP000823633"/>
    </source>
</evidence>
<evidence type="ECO:0000313" key="2">
    <source>
        <dbReference type="EMBL" id="MBO8443107.1"/>
    </source>
</evidence>
<gene>
    <name evidence="2" type="ORF">IAC42_05035</name>
</gene>
<feature type="transmembrane region" description="Helical" evidence="1">
    <location>
        <begin position="6"/>
        <end position="26"/>
    </location>
</feature>
<reference evidence="2" key="1">
    <citation type="submission" date="2020-10" db="EMBL/GenBank/DDBJ databases">
        <authorList>
            <person name="Gilroy R."/>
        </authorList>
    </citation>
    <scope>NUCLEOTIDE SEQUENCE</scope>
    <source>
        <strain evidence="2">11167</strain>
    </source>
</reference>
<name>A0A9D9E9F7_9SPIR</name>
<accession>A0A9D9E9F7</accession>
<dbReference type="EMBL" id="JADIMU010000030">
    <property type="protein sequence ID" value="MBO8443107.1"/>
    <property type="molecule type" value="Genomic_DNA"/>
</dbReference>
<comment type="caution">
    <text evidence="2">The sequence shown here is derived from an EMBL/GenBank/DDBJ whole genome shotgun (WGS) entry which is preliminary data.</text>
</comment>
<protein>
    <submittedName>
        <fullName evidence="2">Uncharacterized protein</fullName>
    </submittedName>
</protein>